<dbReference type="KEGG" id="ccau:EG346_16595"/>
<dbReference type="AlphaFoldDB" id="A0A3G6NI15"/>
<gene>
    <name evidence="1" type="ORF">EG346_16595</name>
</gene>
<evidence type="ECO:0000313" key="2">
    <source>
        <dbReference type="Proteomes" id="UP000273270"/>
    </source>
</evidence>
<dbReference type="EMBL" id="CP033920">
    <property type="protein sequence ID" value="AZA49698.1"/>
    <property type="molecule type" value="Genomic_DNA"/>
</dbReference>
<keyword evidence="2" id="KW-1185">Reference proteome</keyword>
<proteinExistence type="predicted"/>
<organism evidence="1 2">
    <name type="scientific">Chryseobacterium carnipullorum</name>
    <dbReference type="NCBI Taxonomy" id="1124835"/>
    <lineage>
        <taxon>Bacteria</taxon>
        <taxon>Pseudomonadati</taxon>
        <taxon>Bacteroidota</taxon>
        <taxon>Flavobacteriia</taxon>
        <taxon>Flavobacteriales</taxon>
        <taxon>Weeksellaceae</taxon>
        <taxon>Chryseobacterium group</taxon>
        <taxon>Chryseobacterium</taxon>
    </lineage>
</organism>
<evidence type="ECO:0000313" key="1">
    <source>
        <dbReference type="EMBL" id="AZA49698.1"/>
    </source>
</evidence>
<accession>A0A3G6NI15</accession>
<protein>
    <submittedName>
        <fullName evidence="1">Uncharacterized protein</fullName>
    </submittedName>
</protein>
<reference evidence="2" key="1">
    <citation type="submission" date="2018-11" db="EMBL/GenBank/DDBJ databases">
        <title>Proposal to divide the Flavobacteriaceae and reorganize its genera based on Amino Acid Identity values calculated from whole genome sequences.</title>
        <authorList>
            <person name="Nicholson A.C."/>
            <person name="Gulvik C.A."/>
            <person name="Whitney A.M."/>
            <person name="Humrighouse B.W."/>
            <person name="Bell M."/>
            <person name="Holmes B."/>
            <person name="Steigerwalt A.G."/>
            <person name="Villarma A."/>
            <person name="Sheth M."/>
            <person name="Batra D."/>
            <person name="Pryor J."/>
            <person name="Bernardet J.-F."/>
            <person name="Hugo C."/>
            <person name="Kampfer P."/>
            <person name="Newman J."/>
            <person name="McQuiston J.R."/>
        </authorList>
    </citation>
    <scope>NUCLEOTIDE SEQUENCE [LARGE SCALE GENOMIC DNA]</scope>
    <source>
        <strain evidence="2">G0188</strain>
    </source>
</reference>
<dbReference type="RefSeq" id="WP_123880105.1">
    <property type="nucleotide sequence ID" value="NZ_CP033920.1"/>
</dbReference>
<sequence length="293" mass="32876">MNFEHKITTTTTNNNNNNNDDCIKKKSNPINQSFKNFKLCGGTLICVIPIADKLVVVSDKRSINKSTGEIISDDIEKIIQINSNSVISITNVIYMDYGPKAPFPPYDVIAKTKEILQKKSNNLTNSESKIIQLKLQQSVQNYLNQIPKKYWPHSATNPLFQILLFENNSFLQMTIFTVYCDTISGINVSYTGIDIKSSYLMAFGNPSLLMNAKNIPELDTLLSDKTFITINNPNYQGFVTEQEAIAVSKLIIRQSAQYWNLIPGNINDIGTNLDVVVISCSKGIIFKEKSTIN</sequence>
<name>A0A3G6NI15_CHRCU</name>
<dbReference type="Proteomes" id="UP000273270">
    <property type="component" value="Chromosome"/>
</dbReference>